<evidence type="ECO:0000256" key="2">
    <source>
        <dbReference type="ARBA" id="ARBA00005695"/>
    </source>
</evidence>
<evidence type="ECO:0000313" key="7">
    <source>
        <dbReference type="Proteomes" id="UP000037178"/>
    </source>
</evidence>
<dbReference type="Gene3D" id="3.90.76.10">
    <property type="entry name" value="Dipeptide-binding Protein, Domain 1"/>
    <property type="match status" value="1"/>
</dbReference>
<dbReference type="OrthoDB" id="9803988at2"/>
<dbReference type="Pfam" id="PF00496">
    <property type="entry name" value="SBP_bac_5"/>
    <property type="match status" value="1"/>
</dbReference>
<dbReference type="GO" id="GO:0030288">
    <property type="term" value="C:outer membrane-bounded periplasmic space"/>
    <property type="evidence" value="ECO:0007669"/>
    <property type="project" value="UniProtKB-ARBA"/>
</dbReference>
<accession>A0A0J9GY80</accession>
<dbReference type="PATRIC" id="fig|1675527.3.peg.3559"/>
<comment type="caution">
    <text evidence="6">The sequence shown here is derived from an EMBL/GenBank/DDBJ whole genome shotgun (WGS) entry which is preliminary data.</text>
</comment>
<dbReference type="GO" id="GO:0043190">
    <property type="term" value="C:ATP-binding cassette (ABC) transporter complex"/>
    <property type="evidence" value="ECO:0007669"/>
    <property type="project" value="InterPro"/>
</dbReference>
<dbReference type="CDD" id="cd08494">
    <property type="entry name" value="PBP2_NikA_DppA_OppA_like_6"/>
    <property type="match status" value="1"/>
</dbReference>
<evidence type="ECO:0000259" key="5">
    <source>
        <dbReference type="Pfam" id="PF00496"/>
    </source>
</evidence>
<reference evidence="6 7" key="1">
    <citation type="submission" date="2015-06" db="EMBL/GenBank/DDBJ databases">
        <title>Draft genome sequence of an Alphaproteobacteria species associated to the Mediterranean sponge Oscarella lobularis.</title>
        <authorList>
            <person name="Jourda C."/>
            <person name="Santini S."/>
            <person name="Claverie J.-M."/>
        </authorList>
    </citation>
    <scope>NUCLEOTIDE SEQUENCE [LARGE SCALE GENOMIC DNA]</scope>
    <source>
        <strain evidence="6">IGS</strain>
    </source>
</reference>
<keyword evidence="7" id="KW-1185">Reference proteome</keyword>
<comment type="subcellular location">
    <subcellularLocation>
        <location evidence="1">Periplasm</location>
    </subcellularLocation>
</comment>
<dbReference type="SUPFAM" id="SSF53850">
    <property type="entry name" value="Periplasmic binding protein-like II"/>
    <property type="match status" value="1"/>
</dbReference>
<dbReference type="GO" id="GO:1904680">
    <property type="term" value="F:peptide transmembrane transporter activity"/>
    <property type="evidence" value="ECO:0007669"/>
    <property type="project" value="TreeGrafter"/>
</dbReference>
<protein>
    <submittedName>
        <fullName evidence="6">Dipeptide-binding ABC transporter, periplasmic substrate-binding component</fullName>
    </submittedName>
</protein>
<sequence length="494" mass="53841">MKLKNLLWATTLVIVPGLAAADTVLRIGLQQEPTSLDPTSDATASIDGMLTHNVFESLTTADESGAIHPRLAKSWTISEDGTTYIFELEQGVLFHDGTSFDAEDVVFSFNRAMAEESVNPSKSIFKPIDSVNAIASHKVEIKLSAPNAFFLFNISRGDASIVGVESVEENKTNPVGTGPFTFASWTRGDRLVLAKNAQHRDADNIQLDGVEFRFIADAAAATAALMAEEIDIFPGFPAPELMDQFEADPRFSTSVGSTQGEVVLALNNSKEPFSNLEVRKAITHSINRGDIIDGAMYGRAVPISSFYPPHGESHVDLSHVMPFDLAKATALFEDTGLAGSELSLRVPPFPYATRSGEIIQAQLAQAGVTVNLETVEWGFWIDEVFKQKNYDMTIIAHTSPNDLGNFARGPDYYYGYDSAEFNEIFAALSTETNVAMRHDLTVEAQTFLAENAPAVFLFQLPRLSVFRSGVEGFWQSASVLYQPLAGVTMKDASQ</sequence>
<dbReference type="PIRSF" id="PIRSF002741">
    <property type="entry name" value="MppA"/>
    <property type="match status" value="1"/>
</dbReference>
<dbReference type="GO" id="GO:0015833">
    <property type="term" value="P:peptide transport"/>
    <property type="evidence" value="ECO:0007669"/>
    <property type="project" value="TreeGrafter"/>
</dbReference>
<dbReference type="RefSeq" id="WP_049644037.1">
    <property type="nucleotide sequence ID" value="NZ_LFTY01000002.1"/>
</dbReference>
<proteinExistence type="inferred from homology"/>
<name>A0A0J9GY80_9RHOB</name>
<feature type="chain" id="PRO_5005320358" evidence="4">
    <location>
        <begin position="22"/>
        <end position="494"/>
    </location>
</feature>
<comment type="similarity">
    <text evidence="2">Belongs to the bacterial solute-binding protein 5 family.</text>
</comment>
<dbReference type="AlphaFoldDB" id="A0A0J9GY80"/>
<dbReference type="InterPro" id="IPR030678">
    <property type="entry name" value="Peptide/Ni-bd"/>
</dbReference>
<dbReference type="Gene3D" id="3.10.105.10">
    <property type="entry name" value="Dipeptide-binding Protein, Domain 3"/>
    <property type="match status" value="1"/>
</dbReference>
<organism evidence="6 7">
    <name type="scientific">Candidatus Rhodobacter oscarellae</name>
    <dbReference type="NCBI Taxonomy" id="1675527"/>
    <lineage>
        <taxon>Bacteria</taxon>
        <taxon>Pseudomonadati</taxon>
        <taxon>Pseudomonadota</taxon>
        <taxon>Alphaproteobacteria</taxon>
        <taxon>Rhodobacterales</taxon>
        <taxon>Rhodobacter group</taxon>
        <taxon>Rhodobacter</taxon>
    </lineage>
</organism>
<dbReference type="Gene3D" id="3.40.190.10">
    <property type="entry name" value="Periplasmic binding protein-like II"/>
    <property type="match status" value="1"/>
</dbReference>
<dbReference type="EMBL" id="LFTY01000002">
    <property type="protein sequence ID" value="KMW58428.1"/>
    <property type="molecule type" value="Genomic_DNA"/>
</dbReference>
<dbReference type="Proteomes" id="UP000037178">
    <property type="component" value="Unassembled WGS sequence"/>
</dbReference>
<dbReference type="InterPro" id="IPR039424">
    <property type="entry name" value="SBP_5"/>
</dbReference>
<dbReference type="PANTHER" id="PTHR30290">
    <property type="entry name" value="PERIPLASMIC BINDING COMPONENT OF ABC TRANSPORTER"/>
    <property type="match status" value="1"/>
</dbReference>
<evidence type="ECO:0000313" key="6">
    <source>
        <dbReference type="EMBL" id="KMW58428.1"/>
    </source>
</evidence>
<dbReference type="InterPro" id="IPR000914">
    <property type="entry name" value="SBP_5_dom"/>
</dbReference>
<feature type="domain" description="Solute-binding protein family 5" evidence="5">
    <location>
        <begin position="67"/>
        <end position="398"/>
    </location>
</feature>
<gene>
    <name evidence="6" type="ORF">AIOL_003401</name>
</gene>
<evidence type="ECO:0000256" key="3">
    <source>
        <dbReference type="ARBA" id="ARBA00022729"/>
    </source>
</evidence>
<evidence type="ECO:0000256" key="4">
    <source>
        <dbReference type="SAM" id="SignalP"/>
    </source>
</evidence>
<evidence type="ECO:0000256" key="1">
    <source>
        <dbReference type="ARBA" id="ARBA00004418"/>
    </source>
</evidence>
<dbReference type="STRING" id="1675527.AIOL_003401"/>
<keyword evidence="3 4" id="KW-0732">Signal</keyword>
<feature type="signal peptide" evidence="4">
    <location>
        <begin position="1"/>
        <end position="21"/>
    </location>
</feature>
<dbReference type="PANTHER" id="PTHR30290:SF38">
    <property type="entry name" value="D,D-DIPEPTIDE-BINDING PERIPLASMIC PROTEIN DDPA-RELATED"/>
    <property type="match status" value="1"/>
</dbReference>